<name>A0ABS1E4N1_9GAMM</name>
<keyword evidence="1" id="KW-0812">Transmembrane</keyword>
<feature type="transmembrane region" description="Helical" evidence="1">
    <location>
        <begin position="213"/>
        <end position="239"/>
    </location>
</feature>
<keyword evidence="3" id="KW-1185">Reference proteome</keyword>
<sequence length="406" mass="43672">MLRRMPRDLGSSYSPLYFLAALGAGGLAVSFFMWLLFWIPSPGHPIPVFADIAAAFEQGGFLRRAAIAGAWTGIAAFALMHVRLLLWNLREFRGFRRTPAYRQMLNDRTEIQLLAAPLAVAMTINVGFVVGAVFVPGLWSVVEWLFPAAMAGFLAVGVWALWWLGDFWGRVLTESHCDCAADNSLAQLLPSFALAMVGVGLAAPAAMSQLPGTAAVSLVLSSFFMVSAVLSGAVMLVLGIRAMLEQRANPVSAPSLWLVVPILTVIGITLVRQTHGFHVHFGSEAGGIETLGMLSYLLVTQIAFGLLGWVVMRRYGYFKRFIFGPENSAGSYTLVCPGVALAVMLHFFTNVGLVKHGALAPFSPVYWVLTGVAIAIQAATILLVLRLNAKHFRAAGVQGPSAVPAR</sequence>
<feature type="transmembrane region" description="Helical" evidence="1">
    <location>
        <begin position="332"/>
        <end position="353"/>
    </location>
</feature>
<dbReference type="EMBL" id="NRSH01000060">
    <property type="protein sequence ID" value="MBK1726691.1"/>
    <property type="molecule type" value="Genomic_DNA"/>
</dbReference>
<feature type="transmembrane region" description="Helical" evidence="1">
    <location>
        <begin position="144"/>
        <end position="164"/>
    </location>
</feature>
<accession>A0ABS1E4N1</accession>
<feature type="transmembrane region" description="Helical" evidence="1">
    <location>
        <begin position="185"/>
        <end position="207"/>
    </location>
</feature>
<feature type="transmembrane region" description="Helical" evidence="1">
    <location>
        <begin position="365"/>
        <end position="385"/>
    </location>
</feature>
<feature type="transmembrane region" description="Helical" evidence="1">
    <location>
        <begin position="113"/>
        <end position="138"/>
    </location>
</feature>
<comment type="caution">
    <text evidence="2">The sequence shown here is derived from an EMBL/GenBank/DDBJ whole genome shotgun (WGS) entry which is preliminary data.</text>
</comment>
<evidence type="ECO:0000313" key="2">
    <source>
        <dbReference type="EMBL" id="MBK1726691.1"/>
    </source>
</evidence>
<feature type="transmembrane region" description="Helical" evidence="1">
    <location>
        <begin position="291"/>
        <end position="311"/>
    </location>
</feature>
<reference evidence="2 3" key="1">
    <citation type="journal article" date="2020" name="Microorganisms">
        <title>Osmotic Adaptation and Compatible Solute Biosynthesis of Phototrophic Bacteria as Revealed from Genome Analyses.</title>
        <authorList>
            <person name="Imhoff J.F."/>
            <person name="Rahn T."/>
            <person name="Kunzel S."/>
            <person name="Keller A."/>
            <person name="Neulinger S.C."/>
        </authorList>
    </citation>
    <scope>NUCLEOTIDE SEQUENCE [LARGE SCALE GENOMIC DNA]</scope>
    <source>
        <strain evidence="2 3">DSM 15116</strain>
    </source>
</reference>
<keyword evidence="1" id="KW-1133">Transmembrane helix</keyword>
<evidence type="ECO:0000256" key="1">
    <source>
        <dbReference type="SAM" id="Phobius"/>
    </source>
</evidence>
<dbReference type="Proteomes" id="UP000738126">
    <property type="component" value="Unassembled WGS sequence"/>
</dbReference>
<evidence type="ECO:0008006" key="4">
    <source>
        <dbReference type="Google" id="ProtNLM"/>
    </source>
</evidence>
<keyword evidence="1" id="KW-0472">Membrane</keyword>
<evidence type="ECO:0000313" key="3">
    <source>
        <dbReference type="Proteomes" id="UP000738126"/>
    </source>
</evidence>
<dbReference type="RefSeq" id="WP_200258245.1">
    <property type="nucleotide sequence ID" value="NZ_NRSH01000060.1"/>
</dbReference>
<feature type="transmembrane region" description="Helical" evidence="1">
    <location>
        <begin position="65"/>
        <end position="86"/>
    </location>
</feature>
<dbReference type="NCBIfam" id="NF047644">
    <property type="entry name" value="TsoY_fam"/>
    <property type="match status" value="1"/>
</dbReference>
<protein>
    <recommendedName>
        <fullName evidence="4">Voltage-dependent anion channel</fullName>
    </recommendedName>
</protein>
<feature type="transmembrane region" description="Helical" evidence="1">
    <location>
        <begin position="251"/>
        <end position="271"/>
    </location>
</feature>
<proteinExistence type="predicted"/>
<gene>
    <name evidence="2" type="ORF">CKO13_06560</name>
</gene>
<dbReference type="InterPro" id="IPR059133">
    <property type="entry name" value="TsoY-like"/>
</dbReference>
<feature type="transmembrane region" description="Helical" evidence="1">
    <location>
        <begin position="16"/>
        <end position="39"/>
    </location>
</feature>
<organism evidence="2 3">
    <name type="scientific">Halorhodospira neutriphila</name>
    <dbReference type="NCBI Taxonomy" id="168379"/>
    <lineage>
        <taxon>Bacteria</taxon>
        <taxon>Pseudomonadati</taxon>
        <taxon>Pseudomonadota</taxon>
        <taxon>Gammaproteobacteria</taxon>
        <taxon>Chromatiales</taxon>
        <taxon>Ectothiorhodospiraceae</taxon>
        <taxon>Halorhodospira</taxon>
    </lineage>
</organism>